<gene>
    <name evidence="1" type="ORF">GS18_0206100</name>
</gene>
<dbReference type="AlphaFoldDB" id="A0A084H4G3"/>
<comment type="caution">
    <text evidence="1">The sequence shown here is derived from an EMBL/GenBank/DDBJ whole genome shotgun (WGS) entry which is preliminary data.</text>
</comment>
<protein>
    <submittedName>
        <fullName evidence="1">Metallophosphoesterase</fullName>
    </submittedName>
</protein>
<sequence length="98" mass="11350">MINTMKINMSSQVKQKEGNIVSRMNDEIVMMNIDKGNYYNLGTVGGEIWNKIEHECNVSEVVSHLTSIYEITKKKCEVEVIVFLNKLYNEDLVEIIKH</sequence>
<dbReference type="InterPro" id="IPR008792">
    <property type="entry name" value="PQQD"/>
</dbReference>
<dbReference type="Proteomes" id="UP000028549">
    <property type="component" value="Unassembled WGS sequence"/>
</dbReference>
<keyword evidence="2" id="KW-1185">Reference proteome</keyword>
<dbReference type="OrthoDB" id="1495225at2"/>
<proteinExistence type="predicted"/>
<dbReference type="InterPro" id="IPR041881">
    <property type="entry name" value="PqqD_sf"/>
</dbReference>
<dbReference type="STRING" id="246786.GS18_0206100"/>
<dbReference type="Gene3D" id="1.10.10.1150">
    <property type="entry name" value="Coenzyme PQQ synthesis protein D (PqqD)"/>
    <property type="match status" value="1"/>
</dbReference>
<dbReference type="EMBL" id="JNVC02000001">
    <property type="protein sequence ID" value="KEZ54475.1"/>
    <property type="molecule type" value="Genomic_DNA"/>
</dbReference>
<evidence type="ECO:0000313" key="2">
    <source>
        <dbReference type="Proteomes" id="UP000028549"/>
    </source>
</evidence>
<organism evidence="1 2">
    <name type="scientific">Metabacillus indicus</name>
    <name type="common">Bacillus indicus</name>
    <dbReference type="NCBI Taxonomy" id="246786"/>
    <lineage>
        <taxon>Bacteria</taxon>
        <taxon>Bacillati</taxon>
        <taxon>Bacillota</taxon>
        <taxon>Bacilli</taxon>
        <taxon>Bacillales</taxon>
        <taxon>Bacillaceae</taxon>
        <taxon>Metabacillus</taxon>
    </lineage>
</organism>
<dbReference type="Pfam" id="PF05402">
    <property type="entry name" value="PqqD"/>
    <property type="match status" value="1"/>
</dbReference>
<name>A0A084H4G3_METID</name>
<reference evidence="1 2" key="1">
    <citation type="journal article" date="2005" name="Int. J. Syst. Evol. Microbiol.">
        <title>Bacillus cibi sp. nov., isolated from jeotgal, a traditional Korean fermented seafood.</title>
        <authorList>
            <person name="Yoon J.H."/>
            <person name="Lee C.H."/>
            <person name="Oh T.K."/>
        </authorList>
    </citation>
    <scope>NUCLEOTIDE SEQUENCE [LARGE SCALE GENOMIC DNA]</scope>
    <source>
        <strain evidence="1 2">DSM 16189</strain>
    </source>
</reference>
<accession>A0A084H4G3</accession>
<dbReference type="RefSeq" id="WP_029280915.1">
    <property type="nucleotide sequence ID" value="NZ_JNVC02000001.1"/>
</dbReference>
<dbReference type="NCBIfam" id="NF033536">
    <property type="entry name" value="lasso_PqqD_Bac"/>
    <property type="match status" value="1"/>
</dbReference>
<evidence type="ECO:0000313" key="1">
    <source>
        <dbReference type="EMBL" id="KEZ54475.1"/>
    </source>
</evidence>